<dbReference type="Proteomes" id="UP000256941">
    <property type="component" value="Unassembled WGS sequence"/>
</dbReference>
<accession>A0A3D9XUM2</accession>
<keyword evidence="2" id="KW-0223">Dioxygenase</keyword>
<dbReference type="EMBL" id="QTUJ01000001">
    <property type="protein sequence ID" value="REF73338.1"/>
    <property type="molecule type" value="Genomic_DNA"/>
</dbReference>
<evidence type="ECO:0000313" key="3">
    <source>
        <dbReference type="Proteomes" id="UP000256941"/>
    </source>
</evidence>
<dbReference type="GO" id="GO:0046491">
    <property type="term" value="P:L-methylmalonyl-CoA metabolic process"/>
    <property type="evidence" value="ECO:0007669"/>
    <property type="project" value="TreeGrafter"/>
</dbReference>
<dbReference type="InterPro" id="IPR051785">
    <property type="entry name" value="MMCE/EMCE_epimerase"/>
</dbReference>
<evidence type="ECO:0000313" key="2">
    <source>
        <dbReference type="EMBL" id="REF73338.1"/>
    </source>
</evidence>
<comment type="caution">
    <text evidence="2">The sequence shown here is derived from an EMBL/GenBank/DDBJ whole genome shotgun (WGS) entry which is preliminary data.</text>
</comment>
<reference evidence="2 3" key="1">
    <citation type="submission" date="2018-08" db="EMBL/GenBank/DDBJ databases">
        <title>Genomic Encyclopedia of Archaeal and Bacterial Type Strains, Phase II (KMG-II): from individual species to whole genera.</title>
        <authorList>
            <person name="Goeker M."/>
        </authorList>
    </citation>
    <scope>NUCLEOTIDE SEQUENCE [LARGE SCALE GENOMIC DNA]</scope>
    <source>
        <strain evidence="2 3">DSM 17099</strain>
    </source>
</reference>
<dbReference type="PANTHER" id="PTHR43048:SF3">
    <property type="entry name" value="METHYLMALONYL-COA EPIMERASE, MITOCHONDRIAL"/>
    <property type="match status" value="1"/>
</dbReference>
<gene>
    <name evidence="2" type="ORF">BDD41_1891</name>
</gene>
<sequence length="202" mass="23106">MGGRMITTPDATLLEPLLGKARQLGYVVRDLDAAMSFWTQMLDVGPFVVIEEAVGNRDYMHRGVKSDVQMSLAFTYCGDVQFELVQQINDAPSPYMEFLGEGREGLHHIAFYPDDYEQARAELLRRGMEEVACVQTLDGERQNSFFATPPEVGFMIELTPVTPEREHYYSGFRKLTETWDGTRPVRRYKNRAEYVASEDCKI</sequence>
<dbReference type="Pfam" id="PF13669">
    <property type="entry name" value="Glyoxalase_4"/>
    <property type="match status" value="1"/>
</dbReference>
<protein>
    <submittedName>
        <fullName evidence="2">Glyoxalase/bleomycin resistance protein/dioxygenase superfamily protein</fullName>
    </submittedName>
</protein>
<dbReference type="InterPro" id="IPR029068">
    <property type="entry name" value="Glyas_Bleomycin-R_OHBP_Dase"/>
</dbReference>
<dbReference type="GO" id="GO:0004493">
    <property type="term" value="F:methylmalonyl-CoA epimerase activity"/>
    <property type="evidence" value="ECO:0007669"/>
    <property type="project" value="TreeGrafter"/>
</dbReference>
<name>A0A3D9XUM2_PARVE</name>
<keyword evidence="1" id="KW-0479">Metal-binding</keyword>
<keyword evidence="2" id="KW-0560">Oxidoreductase</keyword>
<dbReference type="SUPFAM" id="SSF54593">
    <property type="entry name" value="Glyoxalase/Bleomycin resistance protein/Dihydroxybiphenyl dioxygenase"/>
    <property type="match status" value="1"/>
</dbReference>
<dbReference type="PANTHER" id="PTHR43048">
    <property type="entry name" value="METHYLMALONYL-COA EPIMERASE"/>
    <property type="match status" value="1"/>
</dbReference>
<dbReference type="GO" id="GO:0046872">
    <property type="term" value="F:metal ion binding"/>
    <property type="evidence" value="ECO:0007669"/>
    <property type="project" value="UniProtKB-KW"/>
</dbReference>
<evidence type="ECO:0000256" key="1">
    <source>
        <dbReference type="ARBA" id="ARBA00022723"/>
    </source>
</evidence>
<dbReference type="AlphaFoldDB" id="A0A3D9XUM2"/>
<dbReference type="Gene3D" id="3.10.180.10">
    <property type="entry name" value="2,3-Dihydroxybiphenyl 1,2-Dioxygenase, domain 1"/>
    <property type="match status" value="1"/>
</dbReference>
<proteinExistence type="predicted"/>
<organism evidence="2 3">
    <name type="scientific">Paracoccus versutus</name>
    <name type="common">Thiobacillus versutus</name>
    <dbReference type="NCBI Taxonomy" id="34007"/>
    <lineage>
        <taxon>Bacteria</taxon>
        <taxon>Pseudomonadati</taxon>
        <taxon>Pseudomonadota</taxon>
        <taxon>Alphaproteobacteria</taxon>
        <taxon>Rhodobacterales</taxon>
        <taxon>Paracoccaceae</taxon>
        <taxon>Paracoccus</taxon>
    </lineage>
</organism>
<dbReference type="GO" id="GO:0051213">
    <property type="term" value="F:dioxygenase activity"/>
    <property type="evidence" value="ECO:0007669"/>
    <property type="project" value="UniProtKB-KW"/>
</dbReference>